<feature type="domain" description="DUF6457" evidence="2">
    <location>
        <begin position="30"/>
        <end position="113"/>
    </location>
</feature>
<protein>
    <recommendedName>
        <fullName evidence="2">DUF6457 domain-containing protein</fullName>
    </recommendedName>
</protein>
<dbReference type="Proteomes" id="UP000316659">
    <property type="component" value="Unassembled WGS sequence"/>
</dbReference>
<feature type="region of interest" description="Disordered" evidence="1">
    <location>
        <begin position="1"/>
        <end position="28"/>
    </location>
</feature>
<sequence>MGGCPRAGPPPGRGCGTGARRHPGRQQEATMTNLERWVDALASDLDLDPEVVDIGALLDLARDAAHGIERPAAPLTTFVAGYVAGLAAHDGSGRTVQDVLDRTAELALAWTPEPELPGTAAQAETQD</sequence>
<evidence type="ECO:0000256" key="1">
    <source>
        <dbReference type="SAM" id="MobiDB-lite"/>
    </source>
</evidence>
<proteinExistence type="predicted"/>
<evidence type="ECO:0000313" key="4">
    <source>
        <dbReference type="Proteomes" id="UP000316659"/>
    </source>
</evidence>
<accession>A0A4Y4DWK8</accession>
<reference evidence="3 4" key="1">
    <citation type="submission" date="2019-06" db="EMBL/GenBank/DDBJ databases">
        <title>Whole genome shotgun sequence of Cellulosimicrobium cellulans NBRC 15516.</title>
        <authorList>
            <person name="Hosoyama A."/>
            <person name="Uohara A."/>
            <person name="Ohji S."/>
            <person name="Ichikawa N."/>
        </authorList>
    </citation>
    <scope>NUCLEOTIDE SEQUENCE [LARGE SCALE GENOMIC DNA]</scope>
    <source>
        <strain evidence="3 4">NBRC 15516</strain>
    </source>
</reference>
<dbReference type="AlphaFoldDB" id="A0A4Y4DWK8"/>
<dbReference type="Pfam" id="PF20058">
    <property type="entry name" value="DUF6457"/>
    <property type="match status" value="1"/>
</dbReference>
<dbReference type="EMBL" id="BJNZ01000006">
    <property type="protein sequence ID" value="GED09426.1"/>
    <property type="molecule type" value="Genomic_DNA"/>
</dbReference>
<organism evidence="3 4">
    <name type="scientific">Cellulosimicrobium cellulans</name>
    <name type="common">Arthrobacter luteus</name>
    <dbReference type="NCBI Taxonomy" id="1710"/>
    <lineage>
        <taxon>Bacteria</taxon>
        <taxon>Bacillati</taxon>
        <taxon>Actinomycetota</taxon>
        <taxon>Actinomycetes</taxon>
        <taxon>Micrococcales</taxon>
        <taxon>Promicromonosporaceae</taxon>
        <taxon>Cellulosimicrobium</taxon>
    </lineage>
</organism>
<dbReference type="InterPro" id="IPR045598">
    <property type="entry name" value="DUF6457"/>
</dbReference>
<evidence type="ECO:0000313" key="3">
    <source>
        <dbReference type="EMBL" id="GED09426.1"/>
    </source>
</evidence>
<name>A0A4Y4DWK8_CELCE</name>
<comment type="caution">
    <text evidence="3">The sequence shown here is derived from an EMBL/GenBank/DDBJ whole genome shotgun (WGS) entry which is preliminary data.</text>
</comment>
<evidence type="ECO:0000259" key="2">
    <source>
        <dbReference type="Pfam" id="PF20058"/>
    </source>
</evidence>
<gene>
    <name evidence="3" type="ORF">CCE02nite_14250</name>
</gene>